<protein>
    <submittedName>
        <fullName evidence="3">ThuA domain-containing protein</fullName>
    </submittedName>
</protein>
<comment type="caution">
    <text evidence="3">The sequence shown here is derived from an EMBL/GenBank/DDBJ whole genome shotgun (WGS) entry which is preliminary data.</text>
</comment>
<dbReference type="Proteomes" id="UP000661077">
    <property type="component" value="Unassembled WGS sequence"/>
</dbReference>
<evidence type="ECO:0000313" key="4">
    <source>
        <dbReference type="Proteomes" id="UP000661077"/>
    </source>
</evidence>
<feature type="domain" description="ThuA-like" evidence="2">
    <location>
        <begin position="30"/>
        <end position="248"/>
    </location>
</feature>
<dbReference type="InterPro" id="IPR029010">
    <property type="entry name" value="ThuA-like"/>
</dbReference>
<keyword evidence="1" id="KW-0732">Signal</keyword>
<keyword evidence="4" id="KW-1185">Reference proteome</keyword>
<dbReference type="InterPro" id="IPR029062">
    <property type="entry name" value="Class_I_gatase-like"/>
</dbReference>
<evidence type="ECO:0000256" key="1">
    <source>
        <dbReference type="SAM" id="SignalP"/>
    </source>
</evidence>
<evidence type="ECO:0000259" key="2">
    <source>
        <dbReference type="Pfam" id="PF06283"/>
    </source>
</evidence>
<feature type="signal peptide" evidence="1">
    <location>
        <begin position="1"/>
        <end position="25"/>
    </location>
</feature>
<dbReference type="EMBL" id="JAEVLS010000003">
    <property type="protein sequence ID" value="MBM0106263.1"/>
    <property type="molecule type" value="Genomic_DNA"/>
</dbReference>
<dbReference type="PANTHER" id="PTHR40469">
    <property type="entry name" value="SECRETED GLYCOSYL HYDROLASE"/>
    <property type="match status" value="1"/>
</dbReference>
<name>A0ABS1WZ62_9GAMM</name>
<dbReference type="PROSITE" id="PS51257">
    <property type="entry name" value="PROKAR_LIPOPROTEIN"/>
    <property type="match status" value="1"/>
</dbReference>
<dbReference type="Pfam" id="PF06283">
    <property type="entry name" value="ThuA"/>
    <property type="match status" value="1"/>
</dbReference>
<proteinExistence type="predicted"/>
<evidence type="ECO:0000313" key="3">
    <source>
        <dbReference type="EMBL" id="MBM0106263.1"/>
    </source>
</evidence>
<gene>
    <name evidence="3" type="ORF">JM946_16135</name>
</gene>
<organism evidence="3 4">
    <name type="scientific">Steroidobacter gossypii</name>
    <dbReference type="NCBI Taxonomy" id="2805490"/>
    <lineage>
        <taxon>Bacteria</taxon>
        <taxon>Pseudomonadati</taxon>
        <taxon>Pseudomonadota</taxon>
        <taxon>Gammaproteobacteria</taxon>
        <taxon>Steroidobacterales</taxon>
        <taxon>Steroidobacteraceae</taxon>
        <taxon>Steroidobacter</taxon>
    </lineage>
</organism>
<feature type="chain" id="PRO_5046070531" evidence="1">
    <location>
        <begin position="26"/>
        <end position="257"/>
    </location>
</feature>
<accession>A0ABS1WZ62</accession>
<sequence length="257" mass="29131">MKQLQIGLSLLAGVLGCSIAPGAMAQQFSVAVYSRTGGWHHESILEAVSAIRELGKLHHFEVFWTEDPNRLFKHDLLARHAAVIFALTTGDVLNDEQQAIFQRYIRNGGGFVGVHSAADTEYQWPWYNKMLGHMFVRHPAIQTATVKVESRDFPGMERFAPRFLATEEWYEFDASRSPDLKYLLSVDESTYQTSEQRRAEAKKAPFHPISWYQSYDGGRAFYTALGHLPATYSDQQFLHHLYGGIYWAATGKGLKTP</sequence>
<dbReference type="PANTHER" id="PTHR40469:SF2">
    <property type="entry name" value="GALACTOSE-BINDING DOMAIN-LIKE SUPERFAMILY PROTEIN"/>
    <property type="match status" value="1"/>
</dbReference>
<dbReference type="SUPFAM" id="SSF52317">
    <property type="entry name" value="Class I glutamine amidotransferase-like"/>
    <property type="match status" value="1"/>
</dbReference>
<dbReference type="RefSeq" id="WP_203168374.1">
    <property type="nucleotide sequence ID" value="NZ_JAEVLS010000003.1"/>
</dbReference>
<dbReference type="Gene3D" id="3.40.50.880">
    <property type="match status" value="1"/>
</dbReference>
<reference evidence="3 4" key="1">
    <citation type="journal article" date="2021" name="Int. J. Syst. Evol. Microbiol.">
        <title>Steroidobacter gossypii sp. nov., isolated from soil of cotton cropping field.</title>
        <authorList>
            <person name="Huang R."/>
            <person name="Yang S."/>
            <person name="Zhen C."/>
            <person name="Liu W."/>
        </authorList>
    </citation>
    <scope>NUCLEOTIDE SEQUENCE [LARGE SCALE GENOMIC DNA]</scope>
    <source>
        <strain evidence="3 4">S1-65</strain>
    </source>
</reference>